<comment type="caution">
    <text evidence="1">The sequence shown here is derived from an EMBL/GenBank/DDBJ whole genome shotgun (WGS) entry which is preliminary data.</text>
</comment>
<dbReference type="EMBL" id="JAOPJF010000006">
    <property type="protein sequence ID" value="KAK1148688.1"/>
    <property type="molecule type" value="Genomic_DNA"/>
</dbReference>
<protein>
    <submittedName>
        <fullName evidence="1">Uncharacterized protein</fullName>
    </submittedName>
</protein>
<evidence type="ECO:0000313" key="1">
    <source>
        <dbReference type="EMBL" id="KAK1148688.1"/>
    </source>
</evidence>
<sequence length="582" mass="65147">MAHHSNNDPVPTHLDLPPFAKPLAPYIKSRQEALRIRQALTVHLRSHLVFAEDNPDHPDLHAQSHLSLCAPQDAVVDVKRIPSEFTGLRREYLQALKANVEAKKAYQSISEAAQNPPAEATPADPTSDLQAYLRLLRDRRKHAKLQVFQHYLQQLKTRDVPTAEEFEGTENRNTKHFGSPEEFGEGRQNGSRSSEGVEELVHKLERAVIRAKIQLDREKMLLEELKAKQRPQEEISPAARAVALQRTRDELVQWVEEKLVSVGNGDDGPMQEPSADEIEESARLLEEQKAQIAEQYDTYVEARKRLLDAASRACQPIANATPSPPERAVENLQPPVKETPFLDPLNVLSFANDILFPLSKSQRALATQKFYLAGLLSKEKTTALRMLNRLREESHLLPEYPILARQQRFKNAASALSSRQTAPPSEPSKPDEVVALAEAWAFASEAAGTNEREYVEQKVEEGSEAAEDAQRVLQEVYGIMKQDLEETLRGRQDDEPEEDIWAQEAQTTRSRGRRGTRSEGRTQGPWSGLNGRVAHVWRRIEFRGNAIDDVVKGKGQQSAESVSKTNNLPSNVGIPKAGGPVG</sequence>
<keyword evidence="2" id="KW-1185">Reference proteome</keyword>
<name>A0ACC3BDL0_9EURO</name>
<proteinExistence type="predicted"/>
<accession>A0ACC3BDL0</accession>
<organism evidence="1 2">
    <name type="scientific">Aspergillus melleus</name>
    <dbReference type="NCBI Taxonomy" id="138277"/>
    <lineage>
        <taxon>Eukaryota</taxon>
        <taxon>Fungi</taxon>
        <taxon>Dikarya</taxon>
        <taxon>Ascomycota</taxon>
        <taxon>Pezizomycotina</taxon>
        <taxon>Eurotiomycetes</taxon>
        <taxon>Eurotiomycetidae</taxon>
        <taxon>Eurotiales</taxon>
        <taxon>Aspergillaceae</taxon>
        <taxon>Aspergillus</taxon>
        <taxon>Aspergillus subgen. Circumdati</taxon>
    </lineage>
</organism>
<dbReference type="Proteomes" id="UP001177260">
    <property type="component" value="Unassembled WGS sequence"/>
</dbReference>
<reference evidence="1 2" key="1">
    <citation type="journal article" date="2023" name="ACS Omega">
        <title>Identification of the Neoaspergillic Acid Biosynthesis Gene Cluster by Establishing an In Vitro CRISPR-Ribonucleoprotein Genetic System in Aspergillus melleus.</title>
        <authorList>
            <person name="Yuan B."/>
            <person name="Grau M.F."/>
            <person name="Murata R.M."/>
            <person name="Torok T."/>
            <person name="Venkateswaran K."/>
            <person name="Stajich J.E."/>
            <person name="Wang C.C.C."/>
        </authorList>
    </citation>
    <scope>NUCLEOTIDE SEQUENCE [LARGE SCALE GENOMIC DNA]</scope>
    <source>
        <strain evidence="1 2">IMV 1140</strain>
    </source>
</reference>
<evidence type="ECO:0000313" key="2">
    <source>
        <dbReference type="Proteomes" id="UP001177260"/>
    </source>
</evidence>
<gene>
    <name evidence="1" type="ORF">N8T08_008573</name>
</gene>